<dbReference type="SMART" id="SM00028">
    <property type="entry name" value="TPR"/>
    <property type="match status" value="7"/>
</dbReference>
<feature type="region of interest" description="Disordered" evidence="5">
    <location>
        <begin position="446"/>
        <end position="467"/>
    </location>
</feature>
<dbReference type="SUPFAM" id="SSF48452">
    <property type="entry name" value="TPR-like"/>
    <property type="match status" value="1"/>
</dbReference>
<keyword evidence="7" id="KW-1185">Reference proteome</keyword>
<name>A0AA36D052_9BILA</name>
<feature type="region of interest" description="Disordered" evidence="5">
    <location>
        <begin position="1"/>
        <end position="23"/>
    </location>
</feature>
<dbReference type="Pfam" id="PF13181">
    <property type="entry name" value="TPR_8"/>
    <property type="match status" value="2"/>
</dbReference>
<proteinExistence type="inferred from homology"/>
<evidence type="ECO:0000313" key="7">
    <source>
        <dbReference type="Proteomes" id="UP001177023"/>
    </source>
</evidence>
<feature type="repeat" description="TPR" evidence="4">
    <location>
        <begin position="116"/>
        <end position="149"/>
    </location>
</feature>
<dbReference type="InterPro" id="IPR019734">
    <property type="entry name" value="TPR_rpt"/>
</dbReference>
<feature type="compositionally biased region" description="Acidic residues" evidence="5">
    <location>
        <begin position="1"/>
        <end position="10"/>
    </location>
</feature>
<dbReference type="PROSITE" id="PS50293">
    <property type="entry name" value="TPR_REGION"/>
    <property type="match status" value="2"/>
</dbReference>
<organism evidence="6 7">
    <name type="scientific">Mesorhabditis spiculigera</name>
    <dbReference type="NCBI Taxonomy" id="96644"/>
    <lineage>
        <taxon>Eukaryota</taxon>
        <taxon>Metazoa</taxon>
        <taxon>Ecdysozoa</taxon>
        <taxon>Nematoda</taxon>
        <taxon>Chromadorea</taxon>
        <taxon>Rhabditida</taxon>
        <taxon>Rhabditina</taxon>
        <taxon>Rhabditomorpha</taxon>
        <taxon>Rhabditoidea</taxon>
        <taxon>Rhabditidae</taxon>
        <taxon>Mesorhabditinae</taxon>
        <taxon>Mesorhabditis</taxon>
    </lineage>
</organism>
<dbReference type="PROSITE" id="PS50005">
    <property type="entry name" value="TPR"/>
    <property type="match status" value="4"/>
</dbReference>
<feature type="repeat" description="TPR" evidence="4">
    <location>
        <begin position="188"/>
        <end position="221"/>
    </location>
</feature>
<evidence type="ECO:0000256" key="2">
    <source>
        <dbReference type="ARBA" id="ARBA00022803"/>
    </source>
</evidence>
<dbReference type="AlphaFoldDB" id="A0AA36D052"/>
<protein>
    <recommendedName>
        <fullName evidence="8">Bardet-Biedl syndrome 4</fullName>
    </recommendedName>
</protein>
<accession>A0AA36D052</accession>
<feature type="non-terminal residue" evidence="6">
    <location>
        <position position="467"/>
    </location>
</feature>
<dbReference type="Gene3D" id="1.25.40.10">
    <property type="entry name" value="Tetratricopeptide repeat domain"/>
    <property type="match status" value="3"/>
</dbReference>
<keyword evidence="2 4" id="KW-0802">TPR repeat</keyword>
<dbReference type="Pfam" id="PF13414">
    <property type="entry name" value="TPR_11"/>
    <property type="match status" value="1"/>
</dbReference>
<dbReference type="InterPro" id="IPR011990">
    <property type="entry name" value="TPR-like_helical_dom_sf"/>
</dbReference>
<feature type="repeat" description="TPR" evidence="4">
    <location>
        <begin position="222"/>
        <end position="255"/>
    </location>
</feature>
<sequence>MSQVDPEDHEEAAGEAGDPNEQEKIAQQLQEEIIRRAVGKSIELVNVDRYNTLLHQLYTQKDYDGCKELISELMDTFKGECDYAIYIRSVICREECDLEGCLEWCNKGLALNSSDPKYIMQIGRVQLLQGNHTTAVEFLERAVHLDKMNYKAYFWLARAVYHLDTNLFDPATKAKDILLNAPVLHHSSELLIFLAKLFTQLGEIQAAIQTYRKAIEMEPENIELMSNLGMLYLRAGSEEQAFAMFGRALSFDPAHAPSILAAGSVMQSHGDHEVALNKYRVAAEKCDYNGCLWNNIGVCLFAKGKYVAAISCLKKAAYLCPLEHRILYNLGLVHNAMQQYCSAYHFLAAAMALSPRNPQVFGALAVVLSAMQDPANAEKAYVKAMSLKPNAQTILNFAISTGKAGKHEMSMALLDKYKEYENANKVPPVIKSLAQKLEHVLTMKEATAATPEPSQPAPEWPPREVAE</sequence>
<dbReference type="Proteomes" id="UP001177023">
    <property type="component" value="Unassembled WGS sequence"/>
</dbReference>
<feature type="repeat" description="TPR" evidence="4">
    <location>
        <begin position="324"/>
        <end position="357"/>
    </location>
</feature>
<gene>
    <name evidence="6" type="ORF">MSPICULIGERA_LOCUS16833</name>
</gene>
<comment type="caution">
    <text evidence="6">The sequence shown here is derived from an EMBL/GenBank/DDBJ whole genome shotgun (WGS) entry which is preliminary data.</text>
</comment>
<dbReference type="GO" id="GO:0036064">
    <property type="term" value="C:ciliary basal body"/>
    <property type="evidence" value="ECO:0007669"/>
    <property type="project" value="TreeGrafter"/>
</dbReference>
<evidence type="ECO:0000313" key="6">
    <source>
        <dbReference type="EMBL" id="CAJ0578587.1"/>
    </source>
</evidence>
<reference evidence="6" key="1">
    <citation type="submission" date="2023-06" db="EMBL/GenBank/DDBJ databases">
        <authorList>
            <person name="Delattre M."/>
        </authorList>
    </citation>
    <scope>NUCLEOTIDE SEQUENCE</scope>
    <source>
        <strain evidence="6">AF72</strain>
    </source>
</reference>
<evidence type="ECO:0000256" key="5">
    <source>
        <dbReference type="SAM" id="MobiDB-lite"/>
    </source>
</evidence>
<comment type="similarity">
    <text evidence="3">Belongs to the BBS4 family.</text>
</comment>
<keyword evidence="1" id="KW-0677">Repeat</keyword>
<dbReference type="PANTHER" id="PTHR44186">
    <property type="match status" value="1"/>
</dbReference>
<evidence type="ECO:0000256" key="4">
    <source>
        <dbReference type="PROSITE-ProRule" id="PRU00339"/>
    </source>
</evidence>
<evidence type="ECO:0000256" key="3">
    <source>
        <dbReference type="ARBA" id="ARBA00023778"/>
    </source>
</evidence>
<dbReference type="GO" id="GO:0060271">
    <property type="term" value="P:cilium assembly"/>
    <property type="evidence" value="ECO:0007669"/>
    <property type="project" value="TreeGrafter"/>
</dbReference>
<dbReference type="GO" id="GO:0061512">
    <property type="term" value="P:protein localization to cilium"/>
    <property type="evidence" value="ECO:0007669"/>
    <property type="project" value="TreeGrafter"/>
</dbReference>
<evidence type="ECO:0008006" key="8">
    <source>
        <dbReference type="Google" id="ProtNLM"/>
    </source>
</evidence>
<dbReference type="EMBL" id="CATQJA010002654">
    <property type="protein sequence ID" value="CAJ0578587.1"/>
    <property type="molecule type" value="Genomic_DNA"/>
</dbReference>
<dbReference type="PANTHER" id="PTHR44186:SF1">
    <property type="entry name" value="BARDET-BIEDL SYNDROME 4 PROTEIN"/>
    <property type="match status" value="1"/>
</dbReference>
<evidence type="ECO:0000256" key="1">
    <source>
        <dbReference type="ARBA" id="ARBA00022737"/>
    </source>
</evidence>